<organism evidence="1 2">
    <name type="scientific">Stylosanthes scabra</name>
    <dbReference type="NCBI Taxonomy" id="79078"/>
    <lineage>
        <taxon>Eukaryota</taxon>
        <taxon>Viridiplantae</taxon>
        <taxon>Streptophyta</taxon>
        <taxon>Embryophyta</taxon>
        <taxon>Tracheophyta</taxon>
        <taxon>Spermatophyta</taxon>
        <taxon>Magnoliopsida</taxon>
        <taxon>eudicotyledons</taxon>
        <taxon>Gunneridae</taxon>
        <taxon>Pentapetalae</taxon>
        <taxon>rosids</taxon>
        <taxon>fabids</taxon>
        <taxon>Fabales</taxon>
        <taxon>Fabaceae</taxon>
        <taxon>Papilionoideae</taxon>
        <taxon>50 kb inversion clade</taxon>
        <taxon>dalbergioids sensu lato</taxon>
        <taxon>Dalbergieae</taxon>
        <taxon>Pterocarpus clade</taxon>
        <taxon>Stylosanthes</taxon>
    </lineage>
</organism>
<dbReference type="Proteomes" id="UP001341840">
    <property type="component" value="Unassembled WGS sequence"/>
</dbReference>
<accession>A0ABU6UGJ5</accession>
<evidence type="ECO:0000313" key="1">
    <source>
        <dbReference type="EMBL" id="MED6160395.1"/>
    </source>
</evidence>
<comment type="caution">
    <text evidence="1">The sequence shown here is derived from an EMBL/GenBank/DDBJ whole genome shotgun (WGS) entry which is preliminary data.</text>
</comment>
<proteinExistence type="predicted"/>
<reference evidence="1 2" key="1">
    <citation type="journal article" date="2023" name="Plants (Basel)">
        <title>Bridging the Gap: Combining Genomics and Transcriptomics Approaches to Understand Stylosanthes scabra, an Orphan Legume from the Brazilian Caatinga.</title>
        <authorList>
            <person name="Ferreira-Neto J.R.C."/>
            <person name="da Silva M.D."/>
            <person name="Binneck E."/>
            <person name="de Melo N.F."/>
            <person name="da Silva R.H."/>
            <person name="de Melo A.L.T.M."/>
            <person name="Pandolfi V."/>
            <person name="Bustamante F.O."/>
            <person name="Brasileiro-Vidal A.C."/>
            <person name="Benko-Iseppon A.M."/>
        </authorList>
    </citation>
    <scope>NUCLEOTIDE SEQUENCE [LARGE SCALE GENOMIC DNA]</scope>
    <source>
        <tissue evidence="1">Leaves</tissue>
    </source>
</reference>
<keyword evidence="2" id="KW-1185">Reference proteome</keyword>
<dbReference type="Gene3D" id="3.40.395.10">
    <property type="entry name" value="Adenoviral Proteinase, Chain A"/>
    <property type="match status" value="1"/>
</dbReference>
<evidence type="ECO:0008006" key="3">
    <source>
        <dbReference type="Google" id="ProtNLM"/>
    </source>
</evidence>
<dbReference type="EMBL" id="JASCZI010121188">
    <property type="protein sequence ID" value="MED6160395.1"/>
    <property type="molecule type" value="Genomic_DNA"/>
</dbReference>
<gene>
    <name evidence="1" type="ORF">PIB30_051172</name>
</gene>
<sequence length="225" mass="25754">MHFKPRADLGFDVEATRLAVYIYTFIGDPREILFRHDIHDFTRDDLLSLKPRLTPSAVVVNTLALVASRNARRRTNATCWFLPSTFAADTLRGIVFVPIWDVDEAWYMMILDVKKPRVYSLDVHRTVENMARKEKQMKVVLRTLSLMFATLTHILNFTDRSPDTSDWGCILQASGIPEDLTSAETIIWAWSWLSHSGGFSMNIFGPLGDEDTLRIRLTSCICPMQ</sequence>
<protein>
    <recommendedName>
        <fullName evidence="3">Ubiquitin-like protease family profile domain-containing protein</fullName>
    </recommendedName>
</protein>
<evidence type="ECO:0000313" key="2">
    <source>
        <dbReference type="Proteomes" id="UP001341840"/>
    </source>
</evidence>
<name>A0ABU6UGJ5_9FABA</name>